<dbReference type="EMBL" id="JARJJS010000004">
    <property type="protein sequence ID" value="MDF4026442.1"/>
    <property type="molecule type" value="Genomic_DNA"/>
</dbReference>
<evidence type="ECO:0000256" key="2">
    <source>
        <dbReference type="ARBA" id="ARBA00022679"/>
    </source>
</evidence>
<dbReference type="InterPro" id="IPR002201">
    <property type="entry name" value="Glyco_trans_9"/>
</dbReference>
<dbReference type="PANTHER" id="PTHR30160">
    <property type="entry name" value="TETRAACYLDISACCHARIDE 4'-KINASE-RELATED"/>
    <property type="match status" value="1"/>
</dbReference>
<proteinExistence type="predicted"/>
<evidence type="ECO:0000256" key="1">
    <source>
        <dbReference type="ARBA" id="ARBA00022676"/>
    </source>
</evidence>
<evidence type="ECO:0000313" key="4">
    <source>
        <dbReference type="EMBL" id="MDF4026442.1"/>
    </source>
</evidence>
<sequence length="367" mass="39459">MTRALPLTRTSTAAPSRAPQHGRLQAWRRRAVRWLIGRLLPPTGNEVTAGALPPSGIQRVLVCRPNHRLGNTVLMTPLMAELERLYPGAEVDVLGAGAAPRGVYGGYAALGDLFLLAPKAVRHPIATVATIRALRRKRYDLVIDAAAGSSSGKLLASLATARFRLGVDTAGDTLPLHLAARPVHALRWAAGRDMARPMPRLDLRLSDTERCTGRVTLERVLAAAQGGDAPVLAIFPNATGDKRYDEAWWTTFLAELTSHTGPLRIVELVAADGRSRVNDRYPTYFTSDLRKLSAFIEAAGMYISADCGVMHLAGATQALTLGLFGTTDARRYAPYGGMNLAIRSEDGNAAGAALRAAEAIGRWRAMR</sequence>
<feature type="region of interest" description="Disordered" evidence="3">
    <location>
        <begin position="1"/>
        <end position="22"/>
    </location>
</feature>
<gene>
    <name evidence="4" type="ORF">P3W24_15820</name>
</gene>
<evidence type="ECO:0000313" key="5">
    <source>
        <dbReference type="Proteomes" id="UP001528850"/>
    </source>
</evidence>
<accession>A0ABT6BHK2</accession>
<dbReference type="InterPro" id="IPR051199">
    <property type="entry name" value="LPS_LOS_Heptosyltrfase"/>
</dbReference>
<comment type="caution">
    <text evidence="4">The sequence shown here is derived from an EMBL/GenBank/DDBJ whole genome shotgun (WGS) entry which is preliminary data.</text>
</comment>
<keyword evidence="1" id="KW-0328">Glycosyltransferase</keyword>
<protein>
    <submittedName>
        <fullName evidence="4">Glycosyltransferase family 9 protein</fullName>
    </submittedName>
</protein>
<dbReference type="Gene3D" id="3.40.50.2000">
    <property type="entry name" value="Glycogen Phosphorylase B"/>
    <property type="match status" value="2"/>
</dbReference>
<reference evidence="4 5" key="1">
    <citation type="journal article" date="2024" name="Curr. Microbiol.">
        <title>Luteibacter sahnii sp. nov., A Novel Yellow-Colored Xanthomonadin Pigment Producing Probiotic Bacterium from Healthy Rice Seed Microbiome.</title>
        <authorList>
            <person name="Jaiswal G."/>
            <person name="Rana R."/>
            <person name="Nayak P.K."/>
            <person name="Chouhan R."/>
            <person name="Gandhi S.G."/>
            <person name="Patel H.K."/>
            <person name="Patil P.B."/>
        </authorList>
    </citation>
    <scope>NUCLEOTIDE SEQUENCE [LARGE SCALE GENOMIC DNA]</scope>
    <source>
        <strain evidence="4 5">PPL201</strain>
    </source>
</reference>
<keyword evidence="5" id="KW-1185">Reference proteome</keyword>
<evidence type="ECO:0000256" key="3">
    <source>
        <dbReference type="SAM" id="MobiDB-lite"/>
    </source>
</evidence>
<dbReference type="SUPFAM" id="SSF53756">
    <property type="entry name" value="UDP-Glycosyltransferase/glycogen phosphorylase"/>
    <property type="match status" value="1"/>
</dbReference>
<dbReference type="Pfam" id="PF01075">
    <property type="entry name" value="Glyco_transf_9"/>
    <property type="match status" value="1"/>
</dbReference>
<organism evidence="4 5">
    <name type="scientific">Luteibacter sahnii</name>
    <dbReference type="NCBI Taxonomy" id="3021977"/>
    <lineage>
        <taxon>Bacteria</taxon>
        <taxon>Pseudomonadati</taxon>
        <taxon>Pseudomonadota</taxon>
        <taxon>Gammaproteobacteria</taxon>
        <taxon>Lysobacterales</taxon>
        <taxon>Rhodanobacteraceae</taxon>
        <taxon>Luteibacter</taxon>
    </lineage>
</organism>
<dbReference type="Proteomes" id="UP001528850">
    <property type="component" value="Unassembled WGS sequence"/>
</dbReference>
<name>A0ABT6BHK2_9GAMM</name>
<dbReference type="PANTHER" id="PTHR30160:SF1">
    <property type="entry name" value="LIPOPOLYSACCHARIDE 1,2-N-ACETYLGLUCOSAMINETRANSFERASE-RELATED"/>
    <property type="match status" value="1"/>
</dbReference>
<keyword evidence="2" id="KW-0808">Transferase</keyword>